<dbReference type="Proteomes" id="UP001281130">
    <property type="component" value="Unassembled WGS sequence"/>
</dbReference>
<dbReference type="SUPFAM" id="SSF53807">
    <property type="entry name" value="Helical backbone' metal receptor"/>
    <property type="match status" value="1"/>
</dbReference>
<dbReference type="RefSeq" id="WP_038680361.1">
    <property type="nucleotide sequence ID" value="NZ_CP007514.1"/>
</dbReference>
<dbReference type="NCBIfam" id="NF038402">
    <property type="entry name" value="TroA_like"/>
    <property type="match status" value="1"/>
</dbReference>
<evidence type="ECO:0000256" key="1">
    <source>
        <dbReference type="ARBA" id="ARBA00008814"/>
    </source>
</evidence>
<keyword evidence="5" id="KW-0675">Receptor</keyword>
<protein>
    <submittedName>
        <fullName evidence="4">ABC-type hemin transport system periplasmic component</fullName>
    </submittedName>
    <submittedName>
        <fullName evidence="5">Helical backbone metal receptor</fullName>
    </submittedName>
</protein>
<dbReference type="Pfam" id="PF01497">
    <property type="entry name" value="Peripla_BP_2"/>
    <property type="match status" value="1"/>
</dbReference>
<reference evidence="4 6" key="1">
    <citation type="submission" date="2014-03" db="EMBL/GenBank/DDBJ databases">
        <title>Complete genome sequence of the Radio-Resistant Rubrobacter radiotolerans RSPS-4.</title>
        <authorList>
            <person name="Egas C.C."/>
            <person name="Barroso C.C."/>
            <person name="Froufe H.J.C."/>
            <person name="Pacheco J.J."/>
            <person name="Albuquerque L.L."/>
            <person name="da Costa M.M.S."/>
        </authorList>
    </citation>
    <scope>NUCLEOTIDE SEQUENCE [LARGE SCALE GENOMIC DNA]</scope>
    <source>
        <strain evidence="4 6">RSPS-4</strain>
    </source>
</reference>
<evidence type="ECO:0000313" key="4">
    <source>
        <dbReference type="EMBL" id="AHY45703.1"/>
    </source>
</evidence>
<dbReference type="KEGG" id="rrd:RradSPS_0420"/>
<dbReference type="InterPro" id="IPR050902">
    <property type="entry name" value="ABC_Transporter_SBP"/>
</dbReference>
<dbReference type="EMBL" id="JAWXXX010000001">
    <property type="protein sequence ID" value="MDX5893117.1"/>
    <property type="molecule type" value="Genomic_DNA"/>
</dbReference>
<dbReference type="Proteomes" id="UP000025229">
    <property type="component" value="Chromosome"/>
</dbReference>
<dbReference type="STRING" id="42256.RradSPS_0420"/>
<dbReference type="HOGENOM" id="CLU_038034_2_7_11"/>
<dbReference type="EMBL" id="CP007514">
    <property type="protein sequence ID" value="AHY45703.1"/>
    <property type="molecule type" value="Genomic_DNA"/>
</dbReference>
<dbReference type="AlphaFoldDB" id="A0A023X045"/>
<dbReference type="eggNOG" id="COG0614">
    <property type="taxonomic scope" value="Bacteria"/>
</dbReference>
<reference evidence="5" key="2">
    <citation type="submission" date="2023-11" db="EMBL/GenBank/DDBJ databases">
        <title>MicrobeMod: A computational toolkit for identifying prokaryotic methylation and restriction-modification with nanopore sequencing.</title>
        <authorList>
            <person name="Crits-Christoph A."/>
            <person name="Kang S.C."/>
            <person name="Lee H."/>
            <person name="Ostrov N."/>
        </authorList>
    </citation>
    <scope>NUCLEOTIDE SEQUENCE</scope>
    <source>
        <strain evidence="5">ATCC 51242</strain>
    </source>
</reference>
<accession>A0A023X045</accession>
<comment type="similarity">
    <text evidence="1">Belongs to the bacterial solute-binding protein 8 family.</text>
</comment>
<evidence type="ECO:0000313" key="6">
    <source>
        <dbReference type="Proteomes" id="UP000025229"/>
    </source>
</evidence>
<keyword evidence="2" id="KW-0732">Signal</keyword>
<dbReference type="InterPro" id="IPR054828">
    <property type="entry name" value="Vit_B12_bind_prot"/>
</dbReference>
<name>A0A023X045_RUBRA</name>
<organism evidence="4 6">
    <name type="scientific">Rubrobacter radiotolerans</name>
    <name type="common">Arthrobacter radiotolerans</name>
    <dbReference type="NCBI Taxonomy" id="42256"/>
    <lineage>
        <taxon>Bacteria</taxon>
        <taxon>Bacillati</taxon>
        <taxon>Actinomycetota</taxon>
        <taxon>Rubrobacteria</taxon>
        <taxon>Rubrobacterales</taxon>
        <taxon>Rubrobacteraceae</taxon>
        <taxon>Rubrobacter</taxon>
    </lineage>
</organism>
<dbReference type="Gene3D" id="3.40.50.1980">
    <property type="entry name" value="Nitrogenase molybdenum iron protein domain"/>
    <property type="match status" value="2"/>
</dbReference>
<keyword evidence="6" id="KW-1185">Reference proteome</keyword>
<evidence type="ECO:0000313" key="5">
    <source>
        <dbReference type="EMBL" id="MDX5893117.1"/>
    </source>
</evidence>
<dbReference type="PANTHER" id="PTHR30535:SF35">
    <property type="entry name" value="PERIPLASMIC BINDING PROTEIN"/>
    <property type="match status" value="1"/>
</dbReference>
<feature type="domain" description="Fe/B12 periplasmic-binding" evidence="3">
    <location>
        <begin position="8"/>
        <end position="253"/>
    </location>
</feature>
<dbReference type="OrthoDB" id="9816357at2"/>
<dbReference type="PROSITE" id="PS50983">
    <property type="entry name" value="FE_B12_PBP"/>
    <property type="match status" value="1"/>
</dbReference>
<sequence length="253" mass="28005">MASERPQRIVSLVPSLTEALFVFGAGERVVGRTRYCTLPARTVRRAAVVGGTKRIDHEKTLSLNPDLVVAVREENTREDVERLRAADVPVFLGEPEDVPGAVSMLRDLAAAVGAADTSSLDRAGRTLERLRRVRPARPVRVFAPIWKSPYMSPGGDTYVSSVIKECGGFNVFADRRRYPTVTPEEIEAARPEVVLLPDEPYEFSAADLAELYALDVPAAREERIHLVSGKLLTWYGPRLADSLMQLAALLRRR</sequence>
<dbReference type="InterPro" id="IPR002491">
    <property type="entry name" value="ABC_transptr_periplasmic_BD"/>
</dbReference>
<gene>
    <name evidence="4" type="ORF">RradSPS_0420</name>
    <name evidence="5" type="ORF">SIL72_03635</name>
</gene>
<proteinExistence type="inferred from homology"/>
<dbReference type="PANTHER" id="PTHR30535">
    <property type="entry name" value="VITAMIN B12-BINDING PROTEIN"/>
    <property type="match status" value="1"/>
</dbReference>
<evidence type="ECO:0000256" key="2">
    <source>
        <dbReference type="ARBA" id="ARBA00022729"/>
    </source>
</evidence>
<evidence type="ECO:0000259" key="3">
    <source>
        <dbReference type="PROSITE" id="PS50983"/>
    </source>
</evidence>